<sequence>MIAGSFMLFALLAAPSTATPDFIDVPGGTFVSAVSYEGDTRIHRLEGFSMSSRPVTVAEFEAFVRDNPRWRRDQAPTLLADGGYLARWQHADAAGNALDGDSPVSQVSWFAADAYCRSIGARLPDWLEWEYAAAADSVRRDARGDASWRGRLLGDGTPHALDARTEAVPNVYGLSGLHGAAWEWVGDFSTLLGDADLRGGEDGDRLKFCGAAGLSFASRDDYAVLKRVTLLAGLEPRSTLANLGFRCVRSSS</sequence>
<organism evidence="3 4">
    <name type="scientific">Marilutibacter chinensis</name>
    <dbReference type="NCBI Taxonomy" id="2912247"/>
    <lineage>
        <taxon>Bacteria</taxon>
        <taxon>Pseudomonadati</taxon>
        <taxon>Pseudomonadota</taxon>
        <taxon>Gammaproteobacteria</taxon>
        <taxon>Lysobacterales</taxon>
        <taxon>Lysobacteraceae</taxon>
        <taxon>Marilutibacter</taxon>
    </lineage>
</organism>
<dbReference type="InterPro" id="IPR005532">
    <property type="entry name" value="SUMF_dom"/>
</dbReference>
<dbReference type="RefSeq" id="WP_237053483.1">
    <property type="nucleotide sequence ID" value="NZ_JAKJPO010000001.1"/>
</dbReference>
<evidence type="ECO:0000259" key="2">
    <source>
        <dbReference type="Pfam" id="PF03781"/>
    </source>
</evidence>
<feature type="signal peptide" evidence="1">
    <location>
        <begin position="1"/>
        <end position="18"/>
    </location>
</feature>
<dbReference type="InterPro" id="IPR016187">
    <property type="entry name" value="CTDL_fold"/>
</dbReference>
<keyword evidence="4" id="KW-1185">Reference proteome</keyword>
<evidence type="ECO:0000313" key="3">
    <source>
        <dbReference type="EMBL" id="MCF7221127.1"/>
    </source>
</evidence>
<dbReference type="Proteomes" id="UP001430796">
    <property type="component" value="Unassembled WGS sequence"/>
</dbReference>
<name>A0ABS9HS18_9GAMM</name>
<protein>
    <submittedName>
        <fullName evidence="3">Formylglycine-generating enzyme family protein</fullName>
    </submittedName>
</protein>
<feature type="domain" description="Sulfatase-modifying factor enzyme-like" evidence="2">
    <location>
        <begin position="19"/>
        <end position="249"/>
    </location>
</feature>
<dbReference type="SUPFAM" id="SSF56436">
    <property type="entry name" value="C-type lectin-like"/>
    <property type="match status" value="1"/>
</dbReference>
<proteinExistence type="predicted"/>
<reference evidence="3" key="1">
    <citation type="submission" date="2022-01" db="EMBL/GenBank/DDBJ databases">
        <title>Lysobacter chinensis sp. nov., a bacterium isolated from cow dung compost.</title>
        <authorList>
            <person name="Liu Y."/>
        </authorList>
    </citation>
    <scope>NUCLEOTIDE SEQUENCE</scope>
    <source>
        <strain evidence="3">TLK-CK17</strain>
    </source>
</reference>
<accession>A0ABS9HS18</accession>
<reference evidence="3" key="2">
    <citation type="submission" date="2022-01" db="EMBL/GenBank/DDBJ databases">
        <authorList>
            <person name="Zhou L.Y."/>
        </authorList>
    </citation>
    <scope>NUCLEOTIDE SEQUENCE</scope>
    <source>
        <strain evidence="3">TLK-CK17</strain>
    </source>
</reference>
<evidence type="ECO:0000313" key="4">
    <source>
        <dbReference type="Proteomes" id="UP001430796"/>
    </source>
</evidence>
<feature type="chain" id="PRO_5047370776" evidence="1">
    <location>
        <begin position="19"/>
        <end position="252"/>
    </location>
</feature>
<dbReference type="Pfam" id="PF03781">
    <property type="entry name" value="FGE-sulfatase"/>
    <property type="match status" value="1"/>
</dbReference>
<dbReference type="InterPro" id="IPR042095">
    <property type="entry name" value="SUMF_sf"/>
</dbReference>
<evidence type="ECO:0000256" key="1">
    <source>
        <dbReference type="SAM" id="SignalP"/>
    </source>
</evidence>
<gene>
    <name evidence="3" type="ORF">L3V18_04900</name>
</gene>
<dbReference type="InterPro" id="IPR051043">
    <property type="entry name" value="Sulfatase_Mod_Factor_Kinase"/>
</dbReference>
<dbReference type="PANTHER" id="PTHR23150">
    <property type="entry name" value="SULFATASE MODIFYING FACTOR 1, 2"/>
    <property type="match status" value="1"/>
</dbReference>
<dbReference type="EMBL" id="JAKJPO010000001">
    <property type="protein sequence ID" value="MCF7221127.1"/>
    <property type="molecule type" value="Genomic_DNA"/>
</dbReference>
<keyword evidence="1" id="KW-0732">Signal</keyword>
<comment type="caution">
    <text evidence="3">The sequence shown here is derived from an EMBL/GenBank/DDBJ whole genome shotgun (WGS) entry which is preliminary data.</text>
</comment>
<dbReference type="Gene3D" id="3.90.1580.10">
    <property type="entry name" value="paralog of FGE (formylglycine-generating enzyme)"/>
    <property type="match status" value="1"/>
</dbReference>
<dbReference type="PANTHER" id="PTHR23150:SF19">
    <property type="entry name" value="FORMYLGLYCINE-GENERATING ENZYME"/>
    <property type="match status" value="1"/>
</dbReference>